<dbReference type="Gene3D" id="3.40.190.290">
    <property type="match status" value="1"/>
</dbReference>
<evidence type="ECO:0000256" key="4">
    <source>
        <dbReference type="ARBA" id="ARBA00023163"/>
    </source>
</evidence>
<dbReference type="InterPro" id="IPR036390">
    <property type="entry name" value="WH_DNA-bd_sf"/>
</dbReference>
<organism evidence="7 8">
    <name type="scientific">Streptomyces hintoniae</name>
    <dbReference type="NCBI Taxonomy" id="3075521"/>
    <lineage>
        <taxon>Bacteria</taxon>
        <taxon>Bacillati</taxon>
        <taxon>Actinomycetota</taxon>
        <taxon>Actinomycetes</taxon>
        <taxon>Kitasatosporales</taxon>
        <taxon>Streptomycetaceae</taxon>
        <taxon>Streptomyces</taxon>
    </lineage>
</organism>
<dbReference type="EMBL" id="JAVRFF010000031">
    <property type="protein sequence ID" value="MDT0475552.1"/>
    <property type="molecule type" value="Genomic_DNA"/>
</dbReference>
<dbReference type="PANTHER" id="PTHR30346">
    <property type="entry name" value="TRANSCRIPTIONAL DUAL REGULATOR HCAR-RELATED"/>
    <property type="match status" value="1"/>
</dbReference>
<evidence type="ECO:0000259" key="6">
    <source>
        <dbReference type="PROSITE" id="PS50931"/>
    </source>
</evidence>
<reference evidence="7" key="1">
    <citation type="submission" date="2024-05" db="EMBL/GenBank/DDBJ databases">
        <title>30 novel species of actinomycetes from the DSMZ collection.</title>
        <authorList>
            <person name="Nouioui I."/>
        </authorList>
    </citation>
    <scope>NUCLEOTIDE SEQUENCE</scope>
    <source>
        <strain evidence="7">DSM 41014</strain>
    </source>
</reference>
<dbReference type="PANTHER" id="PTHR30346:SF0">
    <property type="entry name" value="HCA OPERON TRANSCRIPTIONAL ACTIVATOR HCAR"/>
    <property type="match status" value="1"/>
</dbReference>
<comment type="similarity">
    <text evidence="1">Belongs to the LysR transcriptional regulatory family.</text>
</comment>
<dbReference type="Pfam" id="PF03466">
    <property type="entry name" value="LysR_substrate"/>
    <property type="match status" value="1"/>
</dbReference>
<keyword evidence="3" id="KW-0238">DNA-binding</keyword>
<gene>
    <name evidence="7" type="ORF">RM863_25840</name>
</gene>
<dbReference type="InterPro" id="IPR036388">
    <property type="entry name" value="WH-like_DNA-bd_sf"/>
</dbReference>
<comment type="caution">
    <text evidence="7">The sequence shown here is derived from an EMBL/GenBank/DDBJ whole genome shotgun (WGS) entry which is preliminary data.</text>
</comment>
<dbReference type="SUPFAM" id="SSF46785">
    <property type="entry name" value="Winged helix' DNA-binding domain"/>
    <property type="match status" value="1"/>
</dbReference>
<feature type="region of interest" description="Disordered" evidence="5">
    <location>
        <begin position="288"/>
        <end position="317"/>
    </location>
</feature>
<dbReference type="RefSeq" id="WP_311636525.1">
    <property type="nucleotide sequence ID" value="NZ_JAVRFF010000031.1"/>
</dbReference>
<name>A0ABU2UQJ3_9ACTN</name>
<feature type="domain" description="HTH lysR-type" evidence="6">
    <location>
        <begin position="1"/>
        <end position="58"/>
    </location>
</feature>
<dbReference type="Pfam" id="PF00126">
    <property type="entry name" value="HTH_1"/>
    <property type="match status" value="1"/>
</dbReference>
<proteinExistence type="inferred from homology"/>
<dbReference type="PROSITE" id="PS50931">
    <property type="entry name" value="HTH_LYSR"/>
    <property type="match status" value="1"/>
</dbReference>
<evidence type="ECO:0000256" key="2">
    <source>
        <dbReference type="ARBA" id="ARBA00023015"/>
    </source>
</evidence>
<keyword evidence="4" id="KW-0804">Transcription</keyword>
<evidence type="ECO:0000313" key="8">
    <source>
        <dbReference type="Proteomes" id="UP001180489"/>
    </source>
</evidence>
<dbReference type="SUPFAM" id="SSF53850">
    <property type="entry name" value="Periplasmic binding protein-like II"/>
    <property type="match status" value="1"/>
</dbReference>
<accession>A0ABU2UQJ3</accession>
<evidence type="ECO:0000256" key="5">
    <source>
        <dbReference type="SAM" id="MobiDB-lite"/>
    </source>
</evidence>
<dbReference type="Proteomes" id="UP001180489">
    <property type="component" value="Unassembled WGS sequence"/>
</dbReference>
<dbReference type="Gene3D" id="1.10.10.10">
    <property type="entry name" value="Winged helix-like DNA-binding domain superfamily/Winged helix DNA-binding domain"/>
    <property type="match status" value="1"/>
</dbReference>
<evidence type="ECO:0000313" key="7">
    <source>
        <dbReference type="EMBL" id="MDT0475552.1"/>
    </source>
</evidence>
<keyword evidence="8" id="KW-1185">Reference proteome</keyword>
<feature type="compositionally biased region" description="Pro residues" evidence="5">
    <location>
        <begin position="298"/>
        <end position="317"/>
    </location>
</feature>
<dbReference type="PRINTS" id="PR00039">
    <property type="entry name" value="HTHLYSR"/>
</dbReference>
<protein>
    <submittedName>
        <fullName evidence="7">LysR family transcriptional regulator</fullName>
    </submittedName>
</protein>
<dbReference type="CDD" id="cd05466">
    <property type="entry name" value="PBP2_LTTR_substrate"/>
    <property type="match status" value="1"/>
</dbReference>
<keyword evidence="2" id="KW-0805">Transcription regulation</keyword>
<evidence type="ECO:0000256" key="1">
    <source>
        <dbReference type="ARBA" id="ARBA00009437"/>
    </source>
</evidence>
<dbReference type="InterPro" id="IPR005119">
    <property type="entry name" value="LysR_subst-bd"/>
</dbReference>
<dbReference type="InterPro" id="IPR000847">
    <property type="entry name" value="LysR_HTH_N"/>
</dbReference>
<evidence type="ECO:0000256" key="3">
    <source>
        <dbReference type="ARBA" id="ARBA00023125"/>
    </source>
</evidence>
<sequence length="317" mass="33602">MELRVLRYFLAVVDTGSMTAAAARVHVAQPSVSRQLRSLERELGTELLRRTSTGVRLTAAGRRFVPVARDLTLRAARGTELLQALSGQSPLQFRVACPNSTITHLVAPFVAEVGGPFADARGCEPDQVYERLRAGDVDIGISTSPPPGGMAALRLGGRRISAQLPASHPLAREDGGDLELASLLDHPVIVSGRTSAVRRALDTALYEQGTPLRPAFEPQSEAMAQALAAAGHGVCVVLDHPQFDLCARPLTCRGGALAVSLYAGWDPDHYAHAEIDAAMRDLSRWLMANDGGRKPGSRPAPPTTDPAPAPAPAPDQT</sequence>